<name>A0AAD5AAK5_SILAS</name>
<gene>
    <name evidence="1" type="ORF">C0J50_4257</name>
</gene>
<feature type="non-terminal residue" evidence="1">
    <location>
        <position position="1"/>
    </location>
</feature>
<proteinExistence type="predicted"/>
<evidence type="ECO:0000313" key="2">
    <source>
        <dbReference type="Proteomes" id="UP001205998"/>
    </source>
</evidence>
<protein>
    <submittedName>
        <fullName evidence="1">Mucin-5AC-like isoform X2</fullName>
    </submittedName>
</protein>
<dbReference type="Proteomes" id="UP001205998">
    <property type="component" value="Unassembled WGS sequence"/>
</dbReference>
<feature type="non-terminal residue" evidence="1">
    <location>
        <position position="59"/>
    </location>
</feature>
<reference evidence="1" key="1">
    <citation type="submission" date="2018-07" db="EMBL/GenBank/DDBJ databases">
        <title>Comparative genomics of catfishes provides insights into carnivory and benthic adaptation.</title>
        <authorList>
            <person name="Zhang Y."/>
            <person name="Wang D."/>
            <person name="Peng Z."/>
            <person name="Zheng S."/>
            <person name="Shao F."/>
            <person name="Tao W."/>
        </authorList>
    </citation>
    <scope>NUCLEOTIDE SEQUENCE</scope>
    <source>
        <strain evidence="1">Chongqing</strain>
    </source>
</reference>
<accession>A0AAD5AAK5</accession>
<sequence>QVNITRNGCGTTKLCMSSVSGCDPSGNSSCFFSSTQLNNTILTVELSGTTLGYVALGLT</sequence>
<evidence type="ECO:0000313" key="1">
    <source>
        <dbReference type="EMBL" id="KAI5612525.1"/>
    </source>
</evidence>
<dbReference type="EMBL" id="MU563656">
    <property type="protein sequence ID" value="KAI5612525.1"/>
    <property type="molecule type" value="Genomic_DNA"/>
</dbReference>
<organism evidence="1 2">
    <name type="scientific">Silurus asotus</name>
    <name type="common">Amur catfish</name>
    <name type="synonym">Parasilurus asotus</name>
    <dbReference type="NCBI Taxonomy" id="30991"/>
    <lineage>
        <taxon>Eukaryota</taxon>
        <taxon>Metazoa</taxon>
        <taxon>Chordata</taxon>
        <taxon>Craniata</taxon>
        <taxon>Vertebrata</taxon>
        <taxon>Euteleostomi</taxon>
        <taxon>Actinopterygii</taxon>
        <taxon>Neopterygii</taxon>
        <taxon>Teleostei</taxon>
        <taxon>Ostariophysi</taxon>
        <taxon>Siluriformes</taxon>
        <taxon>Siluridae</taxon>
        <taxon>Silurus</taxon>
    </lineage>
</organism>
<keyword evidence="2" id="KW-1185">Reference proteome</keyword>
<dbReference type="AlphaFoldDB" id="A0AAD5AAK5"/>
<comment type="caution">
    <text evidence="1">The sequence shown here is derived from an EMBL/GenBank/DDBJ whole genome shotgun (WGS) entry which is preliminary data.</text>
</comment>